<dbReference type="Proteomes" id="UP001221142">
    <property type="component" value="Unassembled WGS sequence"/>
</dbReference>
<protein>
    <submittedName>
        <fullName evidence="2">Uncharacterized protein</fullName>
    </submittedName>
</protein>
<comment type="caution">
    <text evidence="2">The sequence shown here is derived from an EMBL/GenBank/DDBJ whole genome shotgun (WGS) entry which is preliminary data.</text>
</comment>
<gene>
    <name evidence="2" type="ORF">FB45DRAFT_888277</name>
</gene>
<sequence length="185" mass="21015">MGLVSVLLLVLFTAVKLGGVLWMSRLLPGGKTYTFLGEDYPHLWSLEWPDNSRVLMPVHDTVRYQLDTEDGAAEWAASYPGNGLVYLGQQCRPFTTSMFHQIRCLDHIRTAAVDVHSNRTSNNVDSPLTLHCLNYLRQMALCRSHSYLDPILGYPIPNAHPDTDVCQDWSVVYRELHINQQRCSV</sequence>
<organism evidence="2 3">
    <name type="scientific">Roridomyces roridus</name>
    <dbReference type="NCBI Taxonomy" id="1738132"/>
    <lineage>
        <taxon>Eukaryota</taxon>
        <taxon>Fungi</taxon>
        <taxon>Dikarya</taxon>
        <taxon>Basidiomycota</taxon>
        <taxon>Agaricomycotina</taxon>
        <taxon>Agaricomycetes</taxon>
        <taxon>Agaricomycetidae</taxon>
        <taxon>Agaricales</taxon>
        <taxon>Marasmiineae</taxon>
        <taxon>Mycenaceae</taxon>
        <taxon>Roridomyces</taxon>
    </lineage>
</organism>
<dbReference type="Pfam" id="PF11807">
    <property type="entry name" value="UstYa"/>
    <property type="match status" value="1"/>
</dbReference>
<proteinExistence type="inferred from homology"/>
<comment type="similarity">
    <text evidence="1">Belongs to the ustYa family.</text>
</comment>
<evidence type="ECO:0000313" key="2">
    <source>
        <dbReference type="EMBL" id="KAJ7650621.1"/>
    </source>
</evidence>
<name>A0AAD7FYR7_9AGAR</name>
<keyword evidence="3" id="KW-1185">Reference proteome</keyword>
<accession>A0AAD7FYR7</accession>
<evidence type="ECO:0000313" key="3">
    <source>
        <dbReference type="Proteomes" id="UP001221142"/>
    </source>
</evidence>
<reference evidence="2" key="1">
    <citation type="submission" date="2023-03" db="EMBL/GenBank/DDBJ databases">
        <title>Massive genome expansion in bonnet fungi (Mycena s.s.) driven by repeated elements and novel gene families across ecological guilds.</title>
        <authorList>
            <consortium name="Lawrence Berkeley National Laboratory"/>
            <person name="Harder C.B."/>
            <person name="Miyauchi S."/>
            <person name="Viragh M."/>
            <person name="Kuo A."/>
            <person name="Thoen E."/>
            <person name="Andreopoulos B."/>
            <person name="Lu D."/>
            <person name="Skrede I."/>
            <person name="Drula E."/>
            <person name="Henrissat B."/>
            <person name="Morin E."/>
            <person name="Kohler A."/>
            <person name="Barry K."/>
            <person name="LaButti K."/>
            <person name="Morin E."/>
            <person name="Salamov A."/>
            <person name="Lipzen A."/>
            <person name="Mereny Z."/>
            <person name="Hegedus B."/>
            <person name="Baldrian P."/>
            <person name="Stursova M."/>
            <person name="Weitz H."/>
            <person name="Taylor A."/>
            <person name="Grigoriev I.V."/>
            <person name="Nagy L.G."/>
            <person name="Martin F."/>
            <person name="Kauserud H."/>
        </authorList>
    </citation>
    <scope>NUCLEOTIDE SEQUENCE</scope>
    <source>
        <strain evidence="2">9284</strain>
    </source>
</reference>
<dbReference type="AlphaFoldDB" id="A0AAD7FYR7"/>
<evidence type="ECO:0000256" key="1">
    <source>
        <dbReference type="ARBA" id="ARBA00035112"/>
    </source>
</evidence>
<dbReference type="GO" id="GO:0043386">
    <property type="term" value="P:mycotoxin biosynthetic process"/>
    <property type="evidence" value="ECO:0007669"/>
    <property type="project" value="InterPro"/>
</dbReference>
<dbReference type="EMBL" id="JARKIF010000001">
    <property type="protein sequence ID" value="KAJ7650621.1"/>
    <property type="molecule type" value="Genomic_DNA"/>
</dbReference>
<dbReference type="InterPro" id="IPR021765">
    <property type="entry name" value="UstYa-like"/>
</dbReference>